<evidence type="ECO:0000313" key="3">
    <source>
        <dbReference type="Proteomes" id="UP000646776"/>
    </source>
</evidence>
<feature type="compositionally biased region" description="Gly residues" evidence="1">
    <location>
        <begin position="109"/>
        <end position="120"/>
    </location>
</feature>
<dbReference type="AlphaFoldDB" id="A0A918LZT1"/>
<dbReference type="InterPro" id="IPR036812">
    <property type="entry name" value="NAD(P)_OxRdtase_dom_sf"/>
</dbReference>
<protein>
    <recommendedName>
        <fullName evidence="4">Aldo/keto reductase</fullName>
    </recommendedName>
</protein>
<dbReference type="SUPFAM" id="SSF51430">
    <property type="entry name" value="NAD(P)-linked oxidoreductase"/>
    <property type="match status" value="1"/>
</dbReference>
<dbReference type="Gene3D" id="3.20.20.100">
    <property type="entry name" value="NADP-dependent oxidoreductase domain"/>
    <property type="match status" value="1"/>
</dbReference>
<gene>
    <name evidence="2" type="ORF">GCM10010226_67710</name>
</gene>
<dbReference type="Proteomes" id="UP000646776">
    <property type="component" value="Unassembled WGS sequence"/>
</dbReference>
<reference evidence="2" key="2">
    <citation type="submission" date="2020-09" db="EMBL/GenBank/DDBJ databases">
        <authorList>
            <person name="Sun Q."/>
            <person name="Ohkuma M."/>
        </authorList>
    </citation>
    <scope>NUCLEOTIDE SEQUENCE</scope>
    <source>
        <strain evidence="2">JCM 4125</strain>
    </source>
</reference>
<reference evidence="2" key="1">
    <citation type="journal article" date="2014" name="Int. J. Syst. Evol. Microbiol.">
        <title>Complete genome sequence of Corynebacterium casei LMG S-19264T (=DSM 44701T), isolated from a smear-ripened cheese.</title>
        <authorList>
            <consortium name="US DOE Joint Genome Institute (JGI-PGF)"/>
            <person name="Walter F."/>
            <person name="Albersmeier A."/>
            <person name="Kalinowski J."/>
            <person name="Ruckert C."/>
        </authorList>
    </citation>
    <scope>NUCLEOTIDE SEQUENCE</scope>
    <source>
        <strain evidence="2">JCM 4125</strain>
    </source>
</reference>
<sequence>MVTAGVFNSGLLSRDRPVEGMGIPLPGRPAGSGPRARAIAEIRAAHGTTRPAAAIAFPHRRPSIIDVTLGMRTPEQVGRNAKLRDRQVPDGLWDDLRTLGLIRSDVLTGHGGGGTGGVSDGQGHRGDP</sequence>
<proteinExistence type="predicted"/>
<evidence type="ECO:0000256" key="1">
    <source>
        <dbReference type="SAM" id="MobiDB-lite"/>
    </source>
</evidence>
<name>A0A918LZT1_9ACTN</name>
<dbReference type="EMBL" id="BMSA01000025">
    <property type="protein sequence ID" value="GGT79815.1"/>
    <property type="molecule type" value="Genomic_DNA"/>
</dbReference>
<evidence type="ECO:0008006" key="4">
    <source>
        <dbReference type="Google" id="ProtNLM"/>
    </source>
</evidence>
<feature type="region of interest" description="Disordered" evidence="1">
    <location>
        <begin position="105"/>
        <end position="128"/>
    </location>
</feature>
<organism evidence="2 3">
    <name type="scientific">Streptomyces phaeofaciens</name>
    <dbReference type="NCBI Taxonomy" id="68254"/>
    <lineage>
        <taxon>Bacteria</taxon>
        <taxon>Bacillati</taxon>
        <taxon>Actinomycetota</taxon>
        <taxon>Actinomycetes</taxon>
        <taxon>Kitasatosporales</taxon>
        <taxon>Streptomycetaceae</taxon>
        <taxon>Streptomyces</taxon>
    </lineage>
</organism>
<comment type="caution">
    <text evidence="2">The sequence shown here is derived from an EMBL/GenBank/DDBJ whole genome shotgun (WGS) entry which is preliminary data.</text>
</comment>
<accession>A0A918LZT1</accession>
<evidence type="ECO:0000313" key="2">
    <source>
        <dbReference type="EMBL" id="GGT79815.1"/>
    </source>
</evidence>
<keyword evidence="3" id="KW-1185">Reference proteome</keyword>